<dbReference type="Proteomes" id="UP001266305">
    <property type="component" value="Unassembled WGS sequence"/>
</dbReference>
<evidence type="ECO:0000313" key="9">
    <source>
        <dbReference type="Proteomes" id="UP001266305"/>
    </source>
</evidence>
<feature type="non-terminal residue" evidence="8">
    <location>
        <position position="96"/>
    </location>
</feature>
<keyword evidence="9" id="KW-1185">Reference proteome</keyword>
<dbReference type="EMBL" id="JASSZA010000364">
    <property type="protein sequence ID" value="KAK2081248.1"/>
    <property type="molecule type" value="Genomic_DNA"/>
</dbReference>
<accession>A0ABQ9TA20</accession>
<sequence>YQGLKESCFPALLNRFTSSHQCNAYCELLGLRPLKGLEAAHPQAKVKGSKSPSAGRKGSQLSPQPQKKGLPSPQGTWKSAPSAKAAPQASEAVTVQ</sequence>
<organism evidence="8 9">
    <name type="scientific">Saguinus oedipus</name>
    <name type="common">Cotton-top tamarin</name>
    <name type="synonym">Oedipomidas oedipus</name>
    <dbReference type="NCBI Taxonomy" id="9490"/>
    <lineage>
        <taxon>Eukaryota</taxon>
        <taxon>Metazoa</taxon>
        <taxon>Chordata</taxon>
        <taxon>Craniata</taxon>
        <taxon>Vertebrata</taxon>
        <taxon>Euteleostomi</taxon>
        <taxon>Mammalia</taxon>
        <taxon>Eutheria</taxon>
        <taxon>Euarchontoglires</taxon>
        <taxon>Primates</taxon>
        <taxon>Haplorrhini</taxon>
        <taxon>Platyrrhini</taxon>
        <taxon>Cebidae</taxon>
        <taxon>Callitrichinae</taxon>
        <taxon>Saguinus</taxon>
    </lineage>
</organism>
<evidence type="ECO:0000313" key="8">
    <source>
        <dbReference type="EMBL" id="KAK2081248.1"/>
    </source>
</evidence>
<dbReference type="Gene3D" id="3.20.200.10">
    <property type="entry name" value="MHCK/EF2 kinase"/>
    <property type="match status" value="1"/>
</dbReference>
<dbReference type="PROSITE" id="PS51158">
    <property type="entry name" value="ALPHA_KINASE"/>
    <property type="match status" value="1"/>
</dbReference>
<keyword evidence="4" id="KW-1015">Disulfide bond</keyword>
<evidence type="ECO:0000256" key="1">
    <source>
        <dbReference type="ARBA" id="ARBA00022527"/>
    </source>
</evidence>
<dbReference type="PANTHER" id="PTHR47091:SF1">
    <property type="entry name" value="ALPHA-PROTEIN KINASE 3"/>
    <property type="match status" value="1"/>
</dbReference>
<evidence type="ECO:0000256" key="5">
    <source>
        <dbReference type="ARBA" id="ARBA00023319"/>
    </source>
</evidence>
<keyword evidence="1" id="KW-0723">Serine/threonine-protein kinase</keyword>
<keyword evidence="3" id="KW-0418">Kinase</keyword>
<evidence type="ECO:0000256" key="3">
    <source>
        <dbReference type="ARBA" id="ARBA00022777"/>
    </source>
</evidence>
<evidence type="ECO:0000256" key="2">
    <source>
        <dbReference type="ARBA" id="ARBA00022679"/>
    </source>
</evidence>
<feature type="domain" description="Alpha-type protein kinase" evidence="7">
    <location>
        <begin position="1"/>
        <end position="34"/>
    </location>
</feature>
<evidence type="ECO:0000256" key="4">
    <source>
        <dbReference type="ARBA" id="ARBA00023157"/>
    </source>
</evidence>
<keyword evidence="2" id="KW-0808">Transferase</keyword>
<proteinExistence type="predicted"/>
<feature type="non-terminal residue" evidence="8">
    <location>
        <position position="1"/>
    </location>
</feature>
<dbReference type="PANTHER" id="PTHR47091">
    <property type="entry name" value="ALPHA-PROTEIN KINASE 2-RELATED"/>
    <property type="match status" value="1"/>
</dbReference>
<name>A0ABQ9TA20_SAGOE</name>
<keyword evidence="5" id="KW-0393">Immunoglobulin domain</keyword>
<feature type="compositionally biased region" description="Low complexity" evidence="6">
    <location>
        <begin position="78"/>
        <end position="96"/>
    </location>
</feature>
<evidence type="ECO:0000256" key="6">
    <source>
        <dbReference type="SAM" id="MobiDB-lite"/>
    </source>
</evidence>
<feature type="region of interest" description="Disordered" evidence="6">
    <location>
        <begin position="40"/>
        <end position="96"/>
    </location>
</feature>
<protein>
    <recommendedName>
        <fullName evidence="7">Alpha-type protein kinase domain-containing protein</fullName>
    </recommendedName>
</protein>
<evidence type="ECO:0000259" key="7">
    <source>
        <dbReference type="PROSITE" id="PS51158"/>
    </source>
</evidence>
<dbReference type="InterPro" id="IPR004166">
    <property type="entry name" value="a-kinase_dom"/>
</dbReference>
<comment type="caution">
    <text evidence="8">The sequence shown here is derived from an EMBL/GenBank/DDBJ whole genome shotgun (WGS) entry which is preliminary data.</text>
</comment>
<reference evidence="8 9" key="1">
    <citation type="submission" date="2023-05" db="EMBL/GenBank/DDBJ databases">
        <title>B98-5 Cell Line De Novo Hybrid Assembly: An Optical Mapping Approach.</title>
        <authorList>
            <person name="Kananen K."/>
            <person name="Auerbach J.A."/>
            <person name="Kautto E."/>
            <person name="Blachly J.S."/>
        </authorList>
    </citation>
    <scope>NUCLEOTIDE SEQUENCE [LARGE SCALE GENOMIC DNA]</scope>
    <source>
        <strain evidence="8">B95-8</strain>
        <tissue evidence="8">Cell line</tissue>
    </source>
</reference>
<gene>
    <name evidence="8" type="ORF">P7K49_040394</name>
</gene>